<keyword evidence="3" id="KW-0245">EGF-like domain</keyword>
<dbReference type="Proteomes" id="UP000004810">
    <property type="component" value="Unassembled WGS sequence"/>
</dbReference>
<gene>
    <name evidence="17" type="ORF">WUBG_06399</name>
</gene>
<evidence type="ECO:0000256" key="11">
    <source>
        <dbReference type="ARBA" id="ARBA00023170"/>
    </source>
</evidence>
<evidence type="ECO:0000256" key="15">
    <source>
        <dbReference type="PROSITE-ProRule" id="PRU00461"/>
    </source>
</evidence>
<dbReference type="PANTHER" id="PTHR46513">
    <property type="entry name" value="VITELLOGENIN RECEPTOR-LIKE PROTEIN-RELATED-RELATED"/>
    <property type="match status" value="1"/>
</dbReference>
<feature type="repeat" description="LDL-receptor class B" evidence="15">
    <location>
        <begin position="779"/>
        <end position="822"/>
    </location>
</feature>
<dbReference type="GO" id="GO:0017147">
    <property type="term" value="F:Wnt-protein binding"/>
    <property type="evidence" value="ECO:0007669"/>
    <property type="project" value="TreeGrafter"/>
</dbReference>
<evidence type="ECO:0000313" key="18">
    <source>
        <dbReference type="Proteomes" id="UP000004810"/>
    </source>
</evidence>
<dbReference type="GO" id="GO:0005886">
    <property type="term" value="C:plasma membrane"/>
    <property type="evidence" value="ECO:0007669"/>
    <property type="project" value="TreeGrafter"/>
</dbReference>
<dbReference type="SUPFAM" id="SSF57196">
    <property type="entry name" value="EGF/Laminin"/>
    <property type="match status" value="1"/>
</dbReference>
<dbReference type="GO" id="GO:0060070">
    <property type="term" value="P:canonical Wnt signaling pathway"/>
    <property type="evidence" value="ECO:0007669"/>
    <property type="project" value="TreeGrafter"/>
</dbReference>
<evidence type="ECO:0000256" key="9">
    <source>
        <dbReference type="ARBA" id="ARBA00023136"/>
    </source>
</evidence>
<dbReference type="InterPro" id="IPR011042">
    <property type="entry name" value="6-blade_b-propeller_TolB-like"/>
</dbReference>
<dbReference type="GO" id="GO:0006897">
    <property type="term" value="P:endocytosis"/>
    <property type="evidence" value="ECO:0007669"/>
    <property type="project" value="UniProtKB-KW"/>
</dbReference>
<feature type="repeat" description="LDL-receptor class B" evidence="15">
    <location>
        <begin position="238"/>
        <end position="282"/>
    </location>
</feature>
<dbReference type="InterPro" id="IPR000742">
    <property type="entry name" value="EGF"/>
</dbReference>
<evidence type="ECO:0000313" key="17">
    <source>
        <dbReference type="EMBL" id="EJW82691.1"/>
    </source>
</evidence>
<dbReference type="SUPFAM" id="SSF57184">
    <property type="entry name" value="Growth factor receptor domain"/>
    <property type="match status" value="1"/>
</dbReference>
<dbReference type="FunFam" id="2.120.10.30:FF:000035">
    <property type="entry name" value="Low-density lipoprotein receptor-related protein 2"/>
    <property type="match status" value="1"/>
</dbReference>
<dbReference type="Pfam" id="PF12662">
    <property type="entry name" value="cEGF"/>
    <property type="match status" value="1"/>
</dbReference>
<evidence type="ECO:0000256" key="3">
    <source>
        <dbReference type="ARBA" id="ARBA00022536"/>
    </source>
</evidence>
<dbReference type="InterPro" id="IPR001881">
    <property type="entry name" value="EGF-like_Ca-bd_dom"/>
</dbReference>
<keyword evidence="11" id="KW-0675">Receptor</keyword>
<evidence type="ECO:0000256" key="8">
    <source>
        <dbReference type="ARBA" id="ARBA00022989"/>
    </source>
</evidence>
<dbReference type="InterPro" id="IPR009030">
    <property type="entry name" value="Growth_fac_rcpt_cys_sf"/>
</dbReference>
<feature type="repeat" description="LDL-receptor class B" evidence="15">
    <location>
        <begin position="488"/>
        <end position="534"/>
    </location>
</feature>
<evidence type="ECO:0000256" key="7">
    <source>
        <dbReference type="ARBA" id="ARBA00022737"/>
    </source>
</evidence>
<evidence type="ECO:0000256" key="5">
    <source>
        <dbReference type="ARBA" id="ARBA00022692"/>
    </source>
</evidence>
<reference evidence="18" key="1">
    <citation type="submission" date="2012-08" db="EMBL/GenBank/DDBJ databases">
        <title>The Genome Sequence of Wuchereria bancrofti.</title>
        <authorList>
            <person name="Nutman T.B."/>
            <person name="Fink D.L."/>
            <person name="Russ C."/>
            <person name="Young S."/>
            <person name="Zeng Q."/>
            <person name="Koehrsen M."/>
            <person name="Alvarado L."/>
            <person name="Berlin A."/>
            <person name="Chapman S.B."/>
            <person name="Chen Z."/>
            <person name="Freedman E."/>
            <person name="Gellesch M."/>
            <person name="Goldberg J."/>
            <person name="Griggs A."/>
            <person name="Gujja S."/>
            <person name="Heilman E.R."/>
            <person name="Heiman D."/>
            <person name="Hepburn T."/>
            <person name="Howarth C."/>
            <person name="Jen D."/>
            <person name="Larson L."/>
            <person name="Lewis B."/>
            <person name="Mehta T."/>
            <person name="Park D."/>
            <person name="Pearson M."/>
            <person name="Roberts A."/>
            <person name="Saif S."/>
            <person name="Shea T."/>
            <person name="Shenoy N."/>
            <person name="Sisk P."/>
            <person name="Stolte C."/>
            <person name="Sykes S."/>
            <person name="Walk T."/>
            <person name="White J."/>
            <person name="Yandava C."/>
            <person name="Haas B."/>
            <person name="Henn M.R."/>
            <person name="Nusbaum C."/>
            <person name="Birren B."/>
        </authorList>
    </citation>
    <scope>NUCLEOTIDE SEQUENCE [LARGE SCALE GENOMIC DNA]</scope>
    <source>
        <strain evidence="18">NA</strain>
    </source>
</reference>
<feature type="domain" description="EGF-like" evidence="16">
    <location>
        <begin position="43"/>
        <end position="58"/>
    </location>
</feature>
<dbReference type="PROSITE" id="PS01186">
    <property type="entry name" value="EGF_2"/>
    <property type="match status" value="1"/>
</dbReference>
<comment type="caution">
    <text evidence="17">The sequence shown here is derived from an EMBL/GenBank/DDBJ whole genome shotgun (WGS) entry which is preliminary data.</text>
</comment>
<dbReference type="InterPro" id="IPR026823">
    <property type="entry name" value="cEGF"/>
</dbReference>
<comment type="subcellular location">
    <subcellularLocation>
        <location evidence="14">Membrane</location>
        <location evidence="14">Coated pit</location>
    </subcellularLocation>
    <subcellularLocation>
        <location evidence="1">Membrane</location>
        <topology evidence="1">Single-pass type I membrane protein</topology>
    </subcellularLocation>
</comment>
<keyword evidence="8" id="KW-1133">Transmembrane helix</keyword>
<dbReference type="PANTHER" id="PTHR46513:SF13">
    <property type="entry name" value="EGF-LIKE DOMAIN-CONTAINING PROTEIN"/>
    <property type="match status" value="1"/>
</dbReference>
<keyword evidence="10" id="KW-1015">Disulfide bond</keyword>
<proteinExistence type="inferred from homology"/>
<evidence type="ECO:0000256" key="13">
    <source>
        <dbReference type="ARBA" id="ARBA00023180"/>
    </source>
</evidence>
<comment type="similarity">
    <text evidence="2">Belongs to the LDLR family.</text>
</comment>
<protein>
    <recommendedName>
        <fullName evidence="16">EGF-like domain-containing protein</fullName>
    </recommendedName>
</protein>
<dbReference type="GO" id="GO:0042813">
    <property type="term" value="F:Wnt receptor activity"/>
    <property type="evidence" value="ECO:0007669"/>
    <property type="project" value="TreeGrafter"/>
</dbReference>
<keyword evidence="5" id="KW-0812">Transmembrane</keyword>
<feature type="repeat" description="LDL-receptor class B" evidence="15">
    <location>
        <begin position="194"/>
        <end position="237"/>
    </location>
</feature>
<dbReference type="PROSITE" id="PS51120">
    <property type="entry name" value="LDLRB"/>
    <property type="match status" value="7"/>
</dbReference>
<evidence type="ECO:0000256" key="2">
    <source>
        <dbReference type="ARBA" id="ARBA00009939"/>
    </source>
</evidence>
<dbReference type="Gene3D" id="2.10.25.10">
    <property type="entry name" value="Laminin"/>
    <property type="match status" value="2"/>
</dbReference>
<dbReference type="CDD" id="cd00054">
    <property type="entry name" value="EGF_CA"/>
    <property type="match status" value="1"/>
</dbReference>
<dbReference type="EMBL" id="ADBV01002698">
    <property type="protein sequence ID" value="EJW82691.1"/>
    <property type="molecule type" value="Genomic_DNA"/>
</dbReference>
<sequence>MKIYNEKKILQLVNKTKCEPENECLDARSCSQNCTDEKHGFTCSCEEGYTLDADKRTCKVTDGVQDMRIYVSNRNRIYWSDRFLENWHTFEARVENAIALAWDSVEDRIYWSDIREKKIYSATRNGTNVTVFISEGLDVTEGIALDWIARNLYWVDSSLNTIEVASLERSDARAVLIHENVDQPRGIAVDPRKGLLFWTDWGQNPRIERANMDGSERRVLVNSKIYWPNTIALDLTTNRLYFADSKLDYIDFVDYDGNGRTQVLSSTKFVQHPHALAIFEDIIYYSDRRLQRLQLYPKYPNGTSTEYQSHTFSKALGVTAVHPVLQPHFENPCATNPCSDLCLIGKICTCKCPLGKILDTSGKNCISDMKPFLMLIQKTNIFGLSMDDAVNGTPSLSGMIPLAGLSNAYDADYDPESAEIIASQIPDDPYAMAMDWIGQNMYVANKISQTIEVVRTKDMQYRATVLNNNLSPTAVANPVALAIDSDRGLLFWLDRGSGAISPKVARADLDGKNALVIVSNDLTELNHLALDTINQRLYFSESKAGRISYVTYDGQDRHYILNDVGKQPRGIAFFNNQLFYADSAFDSIEVTLLSNDAEHSHPCRTNNGNCEHLCIPKAFSQHYCMCATGYVLESATHCRLFDQSFLIVATKTQVTGIPLKEEQKRSIAMEPIGGTSIAAVDFEFESKSLFVAETSGPNRGIYKVILGSGEVNNIVRDNFGSFTVRSIALDWINYNLYFINVDSDRTHIEVCQLDGKHRKILLSTKTETPTSLAVDPIGRYLYWADQGQKPSIQRAFLDGSHRQVIVHENIAEPTDLIIDSNSHMIYWTDAKLDGIYRVRADGGPVELVRSDIAAAAGIALLGQTMYWTDNRLEKVFSASSSPNQTSLLLSPTTIAAGLTDLGNVVVFDESVQPKASSPCQITDNLRKTPCAQLCFASPGSQSPLCACARGVLKGRSCEEPETFLMFADGNHIVDTPIEPDVKAPNPLKEALPQIENLQTFDVDVNLRRIYMVTESANGANISWFTINQPAKRRLIFGPTRSKLADSVRHISDMKLDWLTHKYISQLAGALFS</sequence>
<dbReference type="SMART" id="SM00181">
    <property type="entry name" value="EGF"/>
    <property type="match status" value="4"/>
</dbReference>
<evidence type="ECO:0000259" key="16">
    <source>
        <dbReference type="PROSITE" id="PS01186"/>
    </source>
</evidence>
<feature type="repeat" description="LDL-receptor class B" evidence="15">
    <location>
        <begin position="150"/>
        <end position="193"/>
    </location>
</feature>
<dbReference type="FunFam" id="2.120.10.30:FF:000241">
    <property type="entry name" value="Low-density lipoprotein receptor-related protein 6"/>
    <property type="match status" value="1"/>
</dbReference>
<dbReference type="AlphaFoldDB" id="J9EJR8"/>
<evidence type="ECO:0000256" key="4">
    <source>
        <dbReference type="ARBA" id="ARBA00022583"/>
    </source>
</evidence>
<dbReference type="GO" id="GO:0005509">
    <property type="term" value="F:calcium ion binding"/>
    <property type="evidence" value="ECO:0007669"/>
    <property type="project" value="InterPro"/>
</dbReference>
<dbReference type="SMART" id="SM00135">
    <property type="entry name" value="LY"/>
    <property type="match status" value="13"/>
</dbReference>
<evidence type="ECO:0000256" key="10">
    <source>
        <dbReference type="ARBA" id="ARBA00023157"/>
    </source>
</evidence>
<evidence type="ECO:0000256" key="6">
    <source>
        <dbReference type="ARBA" id="ARBA00022729"/>
    </source>
</evidence>
<evidence type="ECO:0000256" key="14">
    <source>
        <dbReference type="ARBA" id="ARBA00037878"/>
    </source>
</evidence>
<dbReference type="InterPro" id="IPR000033">
    <property type="entry name" value="LDLR_classB_rpt"/>
</dbReference>
<keyword evidence="13" id="KW-0325">Glycoprotein</keyword>
<dbReference type="Pfam" id="PF00058">
    <property type="entry name" value="Ldl_recept_b"/>
    <property type="match status" value="6"/>
</dbReference>
<feature type="repeat" description="LDL-receptor class B" evidence="15">
    <location>
        <begin position="734"/>
        <end position="778"/>
    </location>
</feature>
<dbReference type="FunFam" id="2.10.25.10:FF:000009">
    <property type="entry name" value="Low-density lipoprotein receptor isoform 1"/>
    <property type="match status" value="1"/>
</dbReference>
<keyword evidence="9" id="KW-0472">Membrane</keyword>
<name>J9EJR8_WUCBA</name>
<organism evidence="17 18">
    <name type="scientific">Wuchereria bancrofti</name>
    <dbReference type="NCBI Taxonomy" id="6293"/>
    <lineage>
        <taxon>Eukaryota</taxon>
        <taxon>Metazoa</taxon>
        <taxon>Ecdysozoa</taxon>
        <taxon>Nematoda</taxon>
        <taxon>Chromadorea</taxon>
        <taxon>Rhabditida</taxon>
        <taxon>Spirurina</taxon>
        <taxon>Spiruromorpha</taxon>
        <taxon>Filarioidea</taxon>
        <taxon>Onchocercidae</taxon>
        <taxon>Wuchereria</taxon>
    </lineage>
</organism>
<dbReference type="SUPFAM" id="SSF63825">
    <property type="entry name" value="YWTD domain"/>
    <property type="match status" value="3"/>
</dbReference>
<keyword evidence="4" id="KW-0254">Endocytosis</keyword>
<dbReference type="GO" id="GO:0005905">
    <property type="term" value="C:clathrin-coated pit"/>
    <property type="evidence" value="ECO:0007669"/>
    <property type="project" value="UniProtKB-KW"/>
</dbReference>
<keyword evidence="12" id="KW-0168">Coated pit</keyword>
<dbReference type="InterPro" id="IPR050778">
    <property type="entry name" value="Cueball_EGF_LRP_Nidogen"/>
</dbReference>
<dbReference type="Pfam" id="PF24468">
    <property type="entry name" value="EGF_LRP2"/>
    <property type="match status" value="1"/>
</dbReference>
<feature type="repeat" description="LDL-receptor class B" evidence="15">
    <location>
        <begin position="107"/>
        <end position="149"/>
    </location>
</feature>
<evidence type="ECO:0000256" key="12">
    <source>
        <dbReference type="ARBA" id="ARBA00023176"/>
    </source>
</evidence>
<accession>J9EJR8</accession>
<dbReference type="InterPro" id="IPR056588">
    <property type="entry name" value="EGF_LRP2"/>
</dbReference>
<dbReference type="Gene3D" id="2.120.10.30">
    <property type="entry name" value="TolB, C-terminal domain"/>
    <property type="match status" value="4"/>
</dbReference>
<keyword evidence="6" id="KW-0732">Signal</keyword>
<dbReference type="SMART" id="SM00179">
    <property type="entry name" value="EGF_CA"/>
    <property type="match status" value="1"/>
</dbReference>
<keyword evidence="7" id="KW-0677">Repeat</keyword>
<evidence type="ECO:0000256" key="1">
    <source>
        <dbReference type="ARBA" id="ARBA00004479"/>
    </source>
</evidence>